<keyword evidence="16" id="KW-1185">Reference proteome</keyword>
<dbReference type="InterPro" id="IPR028325">
    <property type="entry name" value="VG_K_chnl"/>
</dbReference>
<dbReference type="InterPro" id="IPR003131">
    <property type="entry name" value="T1-type_BTB"/>
</dbReference>
<evidence type="ECO:0000256" key="4">
    <source>
        <dbReference type="ARBA" id="ARBA00022692"/>
    </source>
</evidence>
<gene>
    <name evidence="17" type="primary">LOC106172029</name>
</gene>
<comment type="subcellular location">
    <subcellularLocation>
        <location evidence="1">Membrane</location>
        <topology evidence="1">Multi-pass membrane protein</topology>
    </subcellularLocation>
</comment>
<dbReference type="SUPFAM" id="SSF81324">
    <property type="entry name" value="Voltage-gated potassium channels"/>
    <property type="match status" value="1"/>
</dbReference>
<dbReference type="GO" id="GO:0005251">
    <property type="term" value="F:delayed rectifier potassium channel activity"/>
    <property type="evidence" value="ECO:0007669"/>
    <property type="project" value="TreeGrafter"/>
</dbReference>
<evidence type="ECO:0000256" key="1">
    <source>
        <dbReference type="ARBA" id="ARBA00004141"/>
    </source>
</evidence>
<evidence type="ECO:0000256" key="3">
    <source>
        <dbReference type="ARBA" id="ARBA00022538"/>
    </source>
</evidence>
<feature type="region of interest" description="Disordered" evidence="13">
    <location>
        <begin position="1"/>
        <end position="24"/>
    </location>
</feature>
<name>A0A1S3JCC4_LINAN</name>
<evidence type="ECO:0000256" key="5">
    <source>
        <dbReference type="ARBA" id="ARBA00022826"/>
    </source>
</evidence>
<keyword evidence="4 14" id="KW-0812">Transmembrane</keyword>
<dbReference type="Pfam" id="PF02214">
    <property type="entry name" value="BTB_2"/>
    <property type="match status" value="1"/>
</dbReference>
<feature type="transmembrane region" description="Helical" evidence="14">
    <location>
        <begin position="349"/>
        <end position="371"/>
    </location>
</feature>
<evidence type="ECO:0000256" key="9">
    <source>
        <dbReference type="ARBA" id="ARBA00023065"/>
    </source>
</evidence>
<keyword evidence="9" id="KW-0406">Ion transport</keyword>
<dbReference type="FunFam" id="3.30.710.10:FF:000053">
    <property type="entry name" value="potassium voltage-gated channel subfamily A member 4"/>
    <property type="match status" value="1"/>
</dbReference>
<dbReference type="OrthoDB" id="415460at2759"/>
<organism evidence="16 17">
    <name type="scientific">Lingula anatina</name>
    <name type="common">Brachiopod</name>
    <name type="synonym">Lingula unguis</name>
    <dbReference type="NCBI Taxonomy" id="7574"/>
    <lineage>
        <taxon>Eukaryota</taxon>
        <taxon>Metazoa</taxon>
        <taxon>Spiralia</taxon>
        <taxon>Lophotrochozoa</taxon>
        <taxon>Brachiopoda</taxon>
        <taxon>Linguliformea</taxon>
        <taxon>Lingulata</taxon>
        <taxon>Lingulida</taxon>
        <taxon>Linguloidea</taxon>
        <taxon>Lingulidae</taxon>
        <taxon>Lingula</taxon>
    </lineage>
</organism>
<dbReference type="GO" id="GO:0001508">
    <property type="term" value="P:action potential"/>
    <property type="evidence" value="ECO:0007669"/>
    <property type="project" value="TreeGrafter"/>
</dbReference>
<feature type="domain" description="BTB" evidence="15">
    <location>
        <begin position="132"/>
        <end position="232"/>
    </location>
</feature>
<dbReference type="GO" id="GO:0008076">
    <property type="term" value="C:voltage-gated potassium channel complex"/>
    <property type="evidence" value="ECO:0007669"/>
    <property type="project" value="InterPro"/>
</dbReference>
<keyword evidence="8 14" id="KW-1133">Transmembrane helix</keyword>
<dbReference type="InterPro" id="IPR005821">
    <property type="entry name" value="Ion_trans_dom"/>
</dbReference>
<dbReference type="InterPro" id="IPR003968">
    <property type="entry name" value="K_chnl_volt-dep_Kv"/>
</dbReference>
<sequence length="525" mass="59917">MHFSNLTTNGLGSKNFSRSRSPTSFEVEHDRELLTQHVSNGTFTIPRDRLEGLFRGDQKIRKPTRSEHTTPVTVEADTEAEYRRRSKSVPPEFLVTAVALSKDCSGSLKHTPSSDLDDHSSFPHDCLIERCQRITINVSGQRFETQLRTLERFPNTLLGDPNKRRKYWDPFRQEYFLDRHRPTFEAILNFYQSGGRLKRPMEVPQDIFMDEMTFYELGDEIVLDYKKKEGFMPEPDVVLPRHRILREIWLLMEFPSSSMYARVLGLFSIIVILVSIVTFCLETLPEFKDNSCINVTVVDKDGNTQTYAYKPNYRDPFFIIESCCVIWFTFELIIRLISCPNKKKFCLNIINIFDLLAILPYFVIVAVVSWLQSCSYDSKSASLAYLRILRLLRVTRIFKLSKHSRGLQVLGLTLKASMKELGMFAIFLGISVVLFASVMFFVETESKDTKFYSIPEGFWWAIVTMTTVGYGDLVPSGVWGKLVGTLCVIAGVLTIALPVPIVVNNFNNFYRHSPGRGGGGDGGLG</sequence>
<dbReference type="PANTHER" id="PTHR11537">
    <property type="entry name" value="VOLTAGE-GATED POTASSIUM CHANNEL"/>
    <property type="match status" value="1"/>
</dbReference>
<dbReference type="STRING" id="7574.A0A1S3JCC4"/>
<keyword evidence="5" id="KW-0631">Potassium channel</keyword>
<feature type="transmembrane region" description="Helical" evidence="14">
    <location>
        <begin position="317"/>
        <end position="337"/>
    </location>
</feature>
<reference evidence="17" key="1">
    <citation type="submission" date="2025-08" db="UniProtKB">
        <authorList>
            <consortium name="RefSeq"/>
        </authorList>
    </citation>
    <scope>IDENTIFICATION</scope>
    <source>
        <tissue evidence="17">Gonads</tissue>
    </source>
</reference>
<feature type="transmembrane region" description="Helical" evidence="14">
    <location>
        <begin position="259"/>
        <end position="279"/>
    </location>
</feature>
<dbReference type="RefSeq" id="XP_013408060.1">
    <property type="nucleotide sequence ID" value="XM_013552606.1"/>
</dbReference>
<dbReference type="PANTHER" id="PTHR11537:SF155">
    <property type="entry name" value="POTASSIUM VOLTAGE-GATED CHANNEL SUBFAMILY A MEMBER 7"/>
    <property type="match status" value="1"/>
</dbReference>
<protein>
    <submittedName>
        <fullName evidence="17">Potassium voltage-gated channel subfamily A member 7</fullName>
    </submittedName>
</protein>
<dbReference type="AlphaFoldDB" id="A0A1S3JCC4"/>
<evidence type="ECO:0000313" key="16">
    <source>
        <dbReference type="Proteomes" id="UP000085678"/>
    </source>
</evidence>
<evidence type="ECO:0000256" key="11">
    <source>
        <dbReference type="ARBA" id="ARBA00023180"/>
    </source>
</evidence>
<dbReference type="InterPro" id="IPR011333">
    <property type="entry name" value="SKP1/BTB/POZ_sf"/>
</dbReference>
<feature type="transmembrane region" description="Helical" evidence="14">
    <location>
        <begin position="421"/>
        <end position="442"/>
    </location>
</feature>
<evidence type="ECO:0000256" key="10">
    <source>
        <dbReference type="ARBA" id="ARBA00023136"/>
    </source>
</evidence>
<keyword evidence="7" id="KW-0630">Potassium</keyword>
<dbReference type="PRINTS" id="PR00169">
    <property type="entry name" value="KCHANNEL"/>
</dbReference>
<feature type="transmembrane region" description="Helical" evidence="14">
    <location>
        <begin position="482"/>
        <end position="503"/>
    </location>
</feature>
<dbReference type="Gene3D" id="3.30.710.10">
    <property type="entry name" value="Potassium Channel Kv1.1, Chain A"/>
    <property type="match status" value="1"/>
</dbReference>
<dbReference type="InterPro" id="IPR000210">
    <property type="entry name" value="BTB/POZ_dom"/>
</dbReference>
<keyword evidence="10 14" id="KW-0472">Membrane</keyword>
<dbReference type="Pfam" id="PF00520">
    <property type="entry name" value="Ion_trans"/>
    <property type="match status" value="1"/>
</dbReference>
<dbReference type="Gene3D" id="1.20.120.350">
    <property type="entry name" value="Voltage-gated potassium channels. Chain C"/>
    <property type="match status" value="1"/>
</dbReference>
<dbReference type="SMART" id="SM00225">
    <property type="entry name" value="BTB"/>
    <property type="match status" value="1"/>
</dbReference>
<keyword evidence="3" id="KW-0633">Potassium transport</keyword>
<proteinExistence type="predicted"/>
<evidence type="ECO:0000256" key="12">
    <source>
        <dbReference type="ARBA" id="ARBA00023303"/>
    </source>
</evidence>
<evidence type="ECO:0000256" key="8">
    <source>
        <dbReference type="ARBA" id="ARBA00022989"/>
    </source>
</evidence>
<dbReference type="KEGG" id="lak:106172029"/>
<dbReference type="PRINTS" id="PR01496">
    <property type="entry name" value="SHAKERCHANEL"/>
</dbReference>
<dbReference type="GeneID" id="106172029"/>
<dbReference type="GO" id="GO:0051260">
    <property type="term" value="P:protein homooligomerization"/>
    <property type="evidence" value="ECO:0007669"/>
    <property type="project" value="InterPro"/>
</dbReference>
<dbReference type="InterPro" id="IPR027359">
    <property type="entry name" value="Volt_channel_dom_sf"/>
</dbReference>
<keyword evidence="12" id="KW-0407">Ion channel</keyword>
<keyword evidence="2" id="KW-0813">Transport</keyword>
<evidence type="ECO:0000256" key="13">
    <source>
        <dbReference type="SAM" id="MobiDB-lite"/>
    </source>
</evidence>
<evidence type="ECO:0000259" key="15">
    <source>
        <dbReference type="SMART" id="SM00225"/>
    </source>
</evidence>
<dbReference type="Gene3D" id="1.10.287.70">
    <property type="match status" value="1"/>
</dbReference>
<accession>A0A1S3JCC4</accession>
<dbReference type="InterPro" id="IPR003972">
    <property type="entry name" value="K_chnl_volt-dep_Kv1"/>
</dbReference>
<evidence type="ECO:0000256" key="2">
    <source>
        <dbReference type="ARBA" id="ARBA00022448"/>
    </source>
</evidence>
<dbReference type="FunFam" id="1.10.287.70:FF:000002">
    <property type="entry name" value="Potassium voltage-gated channel subfamily a member"/>
    <property type="match status" value="1"/>
</dbReference>
<keyword evidence="6" id="KW-0851">Voltage-gated channel</keyword>
<evidence type="ECO:0000313" key="17">
    <source>
        <dbReference type="RefSeq" id="XP_013408060.1"/>
    </source>
</evidence>
<evidence type="ECO:0000256" key="14">
    <source>
        <dbReference type="SAM" id="Phobius"/>
    </source>
</evidence>
<keyword evidence="11" id="KW-0325">Glycoprotein</keyword>
<evidence type="ECO:0000256" key="7">
    <source>
        <dbReference type="ARBA" id="ARBA00022958"/>
    </source>
</evidence>
<dbReference type="Proteomes" id="UP000085678">
    <property type="component" value="Unplaced"/>
</dbReference>
<dbReference type="SUPFAM" id="SSF54695">
    <property type="entry name" value="POZ domain"/>
    <property type="match status" value="1"/>
</dbReference>
<feature type="transmembrane region" description="Helical" evidence="14">
    <location>
        <begin position="457"/>
        <end position="475"/>
    </location>
</feature>
<dbReference type="FunFam" id="1.20.120.350:FF:000028">
    <property type="entry name" value="Potassium voltage-gated channel subfamily a member"/>
    <property type="match status" value="1"/>
</dbReference>
<evidence type="ECO:0000256" key="6">
    <source>
        <dbReference type="ARBA" id="ARBA00022882"/>
    </source>
</evidence>
<dbReference type="PRINTS" id="PR01491">
    <property type="entry name" value="KVCHANNEL"/>
</dbReference>
<dbReference type="InParanoid" id="A0A1S3JCC4"/>